<feature type="region of interest" description="Disordered" evidence="4">
    <location>
        <begin position="1670"/>
        <end position="1773"/>
    </location>
</feature>
<dbReference type="InterPro" id="IPR027417">
    <property type="entry name" value="P-loop_NTPase"/>
</dbReference>
<feature type="compositionally biased region" description="Polar residues" evidence="4">
    <location>
        <begin position="179"/>
        <end position="191"/>
    </location>
</feature>
<feature type="compositionally biased region" description="Gly residues" evidence="4">
    <location>
        <begin position="204"/>
        <end position="213"/>
    </location>
</feature>
<feature type="compositionally biased region" description="Polar residues" evidence="4">
    <location>
        <begin position="1740"/>
        <end position="1753"/>
    </location>
</feature>
<dbReference type="InterPro" id="IPR000330">
    <property type="entry name" value="SNF2_N"/>
</dbReference>
<proteinExistence type="predicted"/>
<dbReference type="InterPro" id="IPR049730">
    <property type="entry name" value="SNF2/RAD54-like_C"/>
</dbReference>
<feature type="region of interest" description="Disordered" evidence="4">
    <location>
        <begin position="261"/>
        <end position="351"/>
    </location>
</feature>
<protein>
    <submittedName>
        <fullName evidence="7">Uncharacterized protein</fullName>
    </submittedName>
</protein>
<feature type="region of interest" description="Disordered" evidence="4">
    <location>
        <begin position="1443"/>
        <end position="1527"/>
    </location>
</feature>
<feature type="domain" description="Helicase ATP-binding" evidence="5">
    <location>
        <begin position="1104"/>
        <end position="1305"/>
    </location>
</feature>
<dbReference type="CDD" id="cd18008">
    <property type="entry name" value="DEXDc_SHPRH-like"/>
    <property type="match status" value="1"/>
</dbReference>
<name>A0A9W8DQG4_9FUNG</name>
<feature type="region of interest" description="Disordered" evidence="4">
    <location>
        <begin position="138"/>
        <end position="232"/>
    </location>
</feature>
<feature type="compositionally biased region" description="Low complexity" evidence="4">
    <location>
        <begin position="18"/>
        <end position="30"/>
    </location>
</feature>
<evidence type="ECO:0000259" key="6">
    <source>
        <dbReference type="PROSITE" id="PS51194"/>
    </source>
</evidence>
<dbReference type="Gene3D" id="3.30.70.2330">
    <property type="match status" value="1"/>
</dbReference>
<feature type="region of interest" description="Disordered" evidence="4">
    <location>
        <begin position="15"/>
        <end position="101"/>
    </location>
</feature>
<keyword evidence="1" id="KW-0547">Nucleotide-binding</keyword>
<keyword evidence="2" id="KW-0378">Hydrolase</keyword>
<dbReference type="GO" id="GO:0008094">
    <property type="term" value="F:ATP-dependent activity, acting on DNA"/>
    <property type="evidence" value="ECO:0007669"/>
    <property type="project" value="TreeGrafter"/>
</dbReference>
<feature type="compositionally biased region" description="Basic and acidic residues" evidence="4">
    <location>
        <begin position="1006"/>
        <end position="1021"/>
    </location>
</feature>
<feature type="compositionally biased region" description="Low complexity" evidence="4">
    <location>
        <begin position="332"/>
        <end position="345"/>
    </location>
</feature>
<feature type="region of interest" description="Disordered" evidence="4">
    <location>
        <begin position="977"/>
        <end position="1087"/>
    </location>
</feature>
<feature type="compositionally biased region" description="Polar residues" evidence="4">
    <location>
        <begin position="994"/>
        <end position="1005"/>
    </location>
</feature>
<reference evidence="7" key="1">
    <citation type="submission" date="2022-07" db="EMBL/GenBank/DDBJ databases">
        <title>Phylogenomic reconstructions and comparative analyses of Kickxellomycotina fungi.</title>
        <authorList>
            <person name="Reynolds N.K."/>
            <person name="Stajich J.E."/>
            <person name="Barry K."/>
            <person name="Grigoriev I.V."/>
            <person name="Crous P."/>
            <person name="Smith M.E."/>
        </authorList>
    </citation>
    <scope>NUCLEOTIDE SEQUENCE</scope>
    <source>
        <strain evidence="7">NBRC 100468</strain>
    </source>
</reference>
<dbReference type="InterPro" id="IPR001650">
    <property type="entry name" value="Helicase_C-like"/>
</dbReference>
<evidence type="ECO:0000256" key="4">
    <source>
        <dbReference type="SAM" id="MobiDB-lite"/>
    </source>
</evidence>
<accession>A0A9W8DQG4</accession>
<dbReference type="GO" id="GO:0005524">
    <property type="term" value="F:ATP binding"/>
    <property type="evidence" value="ECO:0007669"/>
    <property type="project" value="UniProtKB-KW"/>
</dbReference>
<dbReference type="PROSITE" id="PS51192">
    <property type="entry name" value="HELICASE_ATP_BIND_1"/>
    <property type="match status" value="1"/>
</dbReference>
<dbReference type="GO" id="GO:0016787">
    <property type="term" value="F:hydrolase activity"/>
    <property type="evidence" value="ECO:0007669"/>
    <property type="project" value="UniProtKB-KW"/>
</dbReference>
<feature type="compositionally biased region" description="Low complexity" evidence="4">
    <location>
        <begin position="389"/>
        <end position="400"/>
    </location>
</feature>
<dbReference type="SMART" id="SM00487">
    <property type="entry name" value="DEXDc"/>
    <property type="match status" value="1"/>
</dbReference>
<feature type="domain" description="Helicase C-terminal" evidence="6">
    <location>
        <begin position="1825"/>
        <end position="1976"/>
    </location>
</feature>
<feature type="compositionally biased region" description="Low complexity" evidence="4">
    <location>
        <begin position="43"/>
        <end position="52"/>
    </location>
</feature>
<feature type="compositionally biased region" description="Polar residues" evidence="4">
    <location>
        <begin position="306"/>
        <end position="316"/>
    </location>
</feature>
<dbReference type="PANTHER" id="PTHR45626:SF52">
    <property type="entry name" value="SINGLE-STRANDED DNA-DEPENDENT ATPASE (EUROFUNG)"/>
    <property type="match status" value="1"/>
</dbReference>
<evidence type="ECO:0000313" key="8">
    <source>
        <dbReference type="Proteomes" id="UP001150538"/>
    </source>
</evidence>
<keyword evidence="3" id="KW-0067">ATP-binding</keyword>
<dbReference type="Gene3D" id="3.40.50.300">
    <property type="entry name" value="P-loop containing nucleotide triphosphate hydrolases"/>
    <property type="match status" value="2"/>
</dbReference>
<sequence>MFVDLISSDEDDVIVTPASSSSSASTTATAVPLAKRPNGRKLTATTTTTSSSDVGANKINNSRVDNIRQSRRNSTASSSGMDVESVTHNHDEAAPASSSAVSMVATPQNLNINNDIDATATGLTPQVSMLGLASQYNNNNTTTQKRNQRKRVVSDISISDDSDNGFESRSNGYRRSKNPRLSNTNSQTEVQDPQPATVAEKEVGGGGGGGGGRQIISIPPTPSPSSTPSTSATPLVIPANSIIASLQEAPDIYSTLPIIELDSSTDPAPPTDTADHGSNMNNYTSRLQSIRGRNTARRTGGPPQNPIGSASSSQPASIFAKARNIGGTPPTNNHNSNMRMHSNSSLFSTTNNPRTFSLGNINRIGVSSGNVSSNGLRMDNSAKFSNPNLQSKSQLPSSSSHTVRDKNDNGNVSLWQLADAALKYRNDKSATTTSFVPSTSLAAAAASSTTTNDDDDDDVVVVDLTSPETMTRIQSVGKEFYIDKFGQNHQIEVGHQFHGMNDPSTLNMLVGLGSLRGCVNVEDPQALETVKQSSASGGSSINGTAAAGGGGGGDIPVKLVRDVRNANNIIRVENPRTGRLYGYLESAIATNLAPLMSSQKIIISGAVQKSKEHAYVAPIFISLFSKRSDAKKLSEILGNNINTSSGGAGTNDSRDDGSGGRLDLQPSSNLPLSLINRGGYGLENFIDYDPMYLINNNYSGLDYDGSGNPGGGDSGRTDNHLPSVFSKMGLHSIGSRHANIMMRLGGVGQAPKQIPRDFNNLHNKGMSHLPQGIYHNPIDVVENVQKRLAEIKSAFVTLLDLPEIDVVPGSIKTRLHRHQKQALYFMLHRESDDVDIEKEEPPVDVADSDDDGEAIKTISLIDDEEEEEKDGDIIGKKPISSKSTTAIADKNKTKDANTVFPVLWKIAKRQVHPKFIQRNPGAKSYKIEYIHEITGLRMMAKPQPVRGGILGDDMGLGKTLTIISLILSAPPVWKLGSRVKDRDDNENKPIGNESLLSKNKTGDNSSKVKPEKSRKGKEKEPSINGDNSGDRKLDMDSQGLNSSDFEYDFGFESTSKPNVSESEPESEHNNNNNNDDDDDDDDDDEPTKFLDECEAKFAKRYHGKYAGGTLVICPLSIVGNWEQQIATHTKKNSLSVYVYHGPQRTSLAKYLCRYDVVITTYNVLQLEYSKEIAQLKIKDEKNTASDTTIDGVISDSDDEDSDGEIHGTNYLSGGGPAAAAAANNTRNPSKIHFFKIPKKPYTSPLQTVNWHRVVLDEAHVIKERKTGQSKAAHAITATRRWCLTGTPIQNRLDDLYSLIRFLHVVPLDIFGVWAKHVGKPFYANPNDFVNKTEGIETRNAGARRVQLLMQSLCLRRTKLQLDPKTNTPMLKLLPKIEATRWLELEPAEKELYKKFEKQAKSKVDKLNREGRLLENYMIILLVILRLRQLCAHPALWDQKKWNSLQDRSSGSDRNSSNGSSNDDHSDSELVTGSKACKSGPLAKKRNSNSLPDVKNLLKLDGGRGGGKGSSSSAKFNRKSSCSGGGGGLLRDIVNKSLPGKLGTISNSNSPGSSGGGHSFGIQAAKKLWSNAKSKSQHRIVYCDYCDFQIPNITDDDGATSLSAYLKLLPWATKCGHIVCSQCCEETFPNFYTLKSHTLPNDKVKCQKCKTILTFYSIIRLTREIISEKDERKTKVKTEKGKAKDIEEVDSKVKPESKPKITIATKDEQDNYSSSGSSSSDDSDSMDLKEFISPPKRRITRSQSKTNSRNQTPSPEEDADLNSSKHKTTDIDPKKFNTSTKVSALISDLLYLKNGTQWLDSDQPHPSFPINKTLHADHIRATKTVMASSTLSASEKSVIFSQWTHLLDLIEKSLKKHGLKFTRLDGTMSLAARKTAIHKFENDPTTNIFLISLKAGGVGLNLTCASHVFMMDPYWNPSVERQAIDRVHRLGQKKLVTVTRYVIKDSIEERIMELQKRKSKIMEVSLLDKKREKKTYRDSDGNLVIEEKEEEEETDVGRNMMYGRANDENDDDDDLGIVGGGGLSVFGAGGSGRNGNANGGSNGNRKERIQQLQFLFNNN</sequence>
<dbReference type="PANTHER" id="PTHR45626">
    <property type="entry name" value="TRANSCRIPTION TERMINATION FACTOR 2-RELATED"/>
    <property type="match status" value="1"/>
</dbReference>
<evidence type="ECO:0000256" key="1">
    <source>
        <dbReference type="ARBA" id="ARBA00022741"/>
    </source>
</evidence>
<feature type="compositionally biased region" description="Gly residues" evidence="4">
    <location>
        <begin position="2027"/>
        <end position="2041"/>
    </location>
</feature>
<feature type="compositionally biased region" description="Basic and acidic residues" evidence="4">
    <location>
        <begin position="1670"/>
        <end position="1708"/>
    </location>
</feature>
<dbReference type="InterPro" id="IPR038718">
    <property type="entry name" value="SNF2-like_sf"/>
</dbReference>
<dbReference type="EMBL" id="JANBPU010000204">
    <property type="protein sequence ID" value="KAJ1914322.1"/>
    <property type="molecule type" value="Genomic_DNA"/>
</dbReference>
<dbReference type="OrthoDB" id="448448at2759"/>
<feature type="region of interest" description="Disordered" evidence="4">
    <location>
        <begin position="641"/>
        <end position="665"/>
    </location>
</feature>
<dbReference type="PROSITE" id="PS51194">
    <property type="entry name" value="HELICASE_CTER"/>
    <property type="match status" value="1"/>
</dbReference>
<feature type="region of interest" description="Disordered" evidence="4">
    <location>
        <begin position="1187"/>
        <end position="1206"/>
    </location>
</feature>
<comment type="caution">
    <text evidence="7">The sequence shown here is derived from an EMBL/GenBank/DDBJ whole genome shotgun (WGS) entry which is preliminary data.</text>
</comment>
<feature type="region of interest" description="Disordered" evidence="4">
    <location>
        <begin position="2027"/>
        <end position="2046"/>
    </location>
</feature>
<dbReference type="SMART" id="SM00490">
    <property type="entry name" value="HELICc"/>
    <property type="match status" value="1"/>
</dbReference>
<feature type="compositionally biased region" description="Acidic residues" evidence="4">
    <location>
        <begin position="1074"/>
        <end position="1085"/>
    </location>
</feature>
<dbReference type="InterPro" id="IPR050628">
    <property type="entry name" value="SNF2_RAD54_helicase_TF"/>
</dbReference>
<feature type="compositionally biased region" description="Low complexity" evidence="4">
    <location>
        <begin position="1446"/>
        <end position="1460"/>
    </location>
</feature>
<dbReference type="SUPFAM" id="SSF52540">
    <property type="entry name" value="P-loop containing nucleoside triphosphate hydrolases"/>
    <property type="match status" value="2"/>
</dbReference>
<evidence type="ECO:0000256" key="2">
    <source>
        <dbReference type="ARBA" id="ARBA00022801"/>
    </source>
</evidence>
<dbReference type="GO" id="GO:0006281">
    <property type="term" value="P:DNA repair"/>
    <property type="evidence" value="ECO:0007669"/>
    <property type="project" value="TreeGrafter"/>
</dbReference>
<dbReference type="Gene3D" id="3.40.50.10810">
    <property type="entry name" value="Tandem AAA-ATPase domain"/>
    <property type="match status" value="3"/>
</dbReference>
<dbReference type="InterPro" id="IPR014001">
    <property type="entry name" value="Helicase_ATP-bd"/>
</dbReference>
<evidence type="ECO:0000313" key="7">
    <source>
        <dbReference type="EMBL" id="KAJ1914322.1"/>
    </source>
</evidence>
<dbReference type="Proteomes" id="UP001150538">
    <property type="component" value="Unassembled WGS sequence"/>
</dbReference>
<feature type="compositionally biased region" description="Polar residues" evidence="4">
    <location>
        <begin position="276"/>
        <end position="292"/>
    </location>
</feature>
<evidence type="ECO:0000256" key="3">
    <source>
        <dbReference type="ARBA" id="ARBA00022840"/>
    </source>
</evidence>
<feature type="compositionally biased region" description="Polar residues" evidence="4">
    <location>
        <begin position="1052"/>
        <end position="1061"/>
    </location>
</feature>
<dbReference type="GO" id="GO:0005634">
    <property type="term" value="C:nucleus"/>
    <property type="evidence" value="ECO:0007669"/>
    <property type="project" value="TreeGrafter"/>
</dbReference>
<feature type="compositionally biased region" description="Low complexity" evidence="4">
    <location>
        <begin position="1509"/>
        <end position="1521"/>
    </location>
</feature>
<dbReference type="CDD" id="cd18793">
    <property type="entry name" value="SF2_C_SNF"/>
    <property type="match status" value="1"/>
</dbReference>
<dbReference type="Pfam" id="PF00176">
    <property type="entry name" value="SNF2-rel_dom"/>
    <property type="match status" value="1"/>
</dbReference>
<feature type="compositionally biased region" description="Basic and acidic residues" evidence="4">
    <location>
        <begin position="978"/>
        <end position="987"/>
    </location>
</feature>
<evidence type="ECO:0000259" key="5">
    <source>
        <dbReference type="PROSITE" id="PS51192"/>
    </source>
</evidence>
<organism evidence="7 8">
    <name type="scientific">Mycoemilia scoparia</name>
    <dbReference type="NCBI Taxonomy" id="417184"/>
    <lineage>
        <taxon>Eukaryota</taxon>
        <taxon>Fungi</taxon>
        <taxon>Fungi incertae sedis</taxon>
        <taxon>Zoopagomycota</taxon>
        <taxon>Kickxellomycotina</taxon>
        <taxon>Kickxellomycetes</taxon>
        <taxon>Kickxellales</taxon>
        <taxon>Kickxellaceae</taxon>
        <taxon>Mycoemilia</taxon>
    </lineage>
</organism>
<dbReference type="Pfam" id="PF00271">
    <property type="entry name" value="Helicase_C"/>
    <property type="match status" value="1"/>
</dbReference>
<keyword evidence="8" id="KW-1185">Reference proteome</keyword>
<feature type="region of interest" description="Disordered" evidence="4">
    <location>
        <begin position="377"/>
        <end position="409"/>
    </location>
</feature>
<gene>
    <name evidence="7" type="ORF">H4219_004842</name>
</gene>